<sequence length="259" mass="29204">MQKINKILVVGATGSIGQYVVTEALNKGYQVRALVRNPNKVQFDKRVDVFIGDLTQPDTLKGISDGIDGIIFTQGNYADPENVDYQGVKTIVNSLNGRDTKLVLMSTIYSILVVNELRFDNGCAWKRRTERLIRASHQPYTIIRPSWFDCNKDDEQRLFITQGRTDYTLSANDGGVSRRQLAETLVQALTIPEAEHKTIELFAEKGERTMDFNHLFATAIADKPTENFDGIKDPNNRPFNLEPANVVQDLQNLAKINRT</sequence>
<protein>
    <recommendedName>
        <fullName evidence="1">NAD(P)-binding domain-containing protein</fullName>
    </recommendedName>
</protein>
<name>A0A0A2XF03_9PAST</name>
<reference evidence="2 3" key="1">
    <citation type="submission" date="2014-08" db="EMBL/GenBank/DDBJ databases">
        <title>Chaperone-usher fimbriae in a diverse selection of Gallibacterium genomes.</title>
        <authorList>
            <person name="Kudirkiene E."/>
            <person name="Bager R.J."/>
            <person name="Johnson T.J."/>
            <person name="Bojesen A.M."/>
        </authorList>
    </citation>
    <scope>NUCLEOTIDE SEQUENCE [LARGE SCALE GENOMIC DNA]</scope>
    <source>
        <strain evidence="2 3">20558/3kl.</strain>
    </source>
</reference>
<dbReference type="RefSeq" id="WP_039084314.1">
    <property type="nucleotide sequence ID" value="NZ_JPXS01000042.1"/>
</dbReference>
<dbReference type="EMBL" id="JPXS01000042">
    <property type="protein sequence ID" value="KGQ30718.1"/>
    <property type="molecule type" value="Genomic_DNA"/>
</dbReference>
<dbReference type="PANTHER" id="PTHR15020:SF50">
    <property type="entry name" value="UPF0659 PROTEIN YMR090W"/>
    <property type="match status" value="1"/>
</dbReference>
<dbReference type="PANTHER" id="PTHR15020">
    <property type="entry name" value="FLAVIN REDUCTASE-RELATED"/>
    <property type="match status" value="1"/>
</dbReference>
<dbReference type="AlphaFoldDB" id="A0A0A2XF03"/>
<dbReference type="CDD" id="cd05243">
    <property type="entry name" value="SDR_a5"/>
    <property type="match status" value="1"/>
</dbReference>
<dbReference type="InterPro" id="IPR016040">
    <property type="entry name" value="NAD(P)-bd_dom"/>
</dbReference>
<organism evidence="2 3">
    <name type="scientific">Gallibacterium anatis</name>
    <dbReference type="NCBI Taxonomy" id="750"/>
    <lineage>
        <taxon>Bacteria</taxon>
        <taxon>Pseudomonadati</taxon>
        <taxon>Pseudomonadota</taxon>
        <taxon>Gammaproteobacteria</taxon>
        <taxon>Pasteurellales</taxon>
        <taxon>Pasteurellaceae</taxon>
        <taxon>Gallibacterium</taxon>
    </lineage>
</organism>
<comment type="caution">
    <text evidence="2">The sequence shown here is derived from an EMBL/GenBank/DDBJ whole genome shotgun (WGS) entry which is preliminary data.</text>
</comment>
<evidence type="ECO:0000259" key="1">
    <source>
        <dbReference type="Pfam" id="PF13460"/>
    </source>
</evidence>
<dbReference type="Gene3D" id="3.40.50.720">
    <property type="entry name" value="NAD(P)-binding Rossmann-like Domain"/>
    <property type="match status" value="1"/>
</dbReference>
<accession>A0A0A2XF03</accession>
<evidence type="ECO:0000313" key="3">
    <source>
        <dbReference type="Proteomes" id="UP000030526"/>
    </source>
</evidence>
<proteinExistence type="predicted"/>
<feature type="domain" description="NAD(P)-binding" evidence="1">
    <location>
        <begin position="11"/>
        <end position="190"/>
    </location>
</feature>
<dbReference type="InterPro" id="IPR036291">
    <property type="entry name" value="NAD(P)-bd_dom_sf"/>
</dbReference>
<dbReference type="SUPFAM" id="SSF51735">
    <property type="entry name" value="NAD(P)-binding Rossmann-fold domains"/>
    <property type="match status" value="1"/>
</dbReference>
<evidence type="ECO:0000313" key="2">
    <source>
        <dbReference type="EMBL" id="KGQ30718.1"/>
    </source>
</evidence>
<dbReference type="Proteomes" id="UP000030526">
    <property type="component" value="Unassembled WGS sequence"/>
</dbReference>
<gene>
    <name evidence="2" type="ORF">JP32_08500</name>
</gene>
<dbReference type="Pfam" id="PF13460">
    <property type="entry name" value="NAD_binding_10"/>
    <property type="match status" value="1"/>
</dbReference>